<protein>
    <recommendedName>
        <fullName evidence="3">DUF4371 domain-containing protein</fullName>
    </recommendedName>
</protein>
<dbReference type="Proteomes" id="UP000030742">
    <property type="component" value="Unassembled WGS sequence"/>
</dbReference>
<evidence type="ECO:0000313" key="1">
    <source>
        <dbReference type="EMBL" id="ERL84645.1"/>
    </source>
</evidence>
<dbReference type="AlphaFoldDB" id="U4U3U0"/>
<dbReference type="PANTHER" id="PTHR37162:SF1">
    <property type="entry name" value="BED-TYPE DOMAIN-CONTAINING PROTEIN"/>
    <property type="match status" value="1"/>
</dbReference>
<evidence type="ECO:0008006" key="3">
    <source>
        <dbReference type="Google" id="ProtNLM"/>
    </source>
</evidence>
<dbReference type="EMBL" id="KB631609">
    <property type="protein sequence ID" value="ERL84645.1"/>
    <property type="molecule type" value="Genomic_DNA"/>
</dbReference>
<organism evidence="1 2">
    <name type="scientific">Dendroctonus ponderosae</name>
    <name type="common">Mountain pine beetle</name>
    <dbReference type="NCBI Taxonomy" id="77166"/>
    <lineage>
        <taxon>Eukaryota</taxon>
        <taxon>Metazoa</taxon>
        <taxon>Ecdysozoa</taxon>
        <taxon>Arthropoda</taxon>
        <taxon>Hexapoda</taxon>
        <taxon>Insecta</taxon>
        <taxon>Pterygota</taxon>
        <taxon>Neoptera</taxon>
        <taxon>Endopterygota</taxon>
        <taxon>Coleoptera</taxon>
        <taxon>Polyphaga</taxon>
        <taxon>Cucujiformia</taxon>
        <taxon>Curculionidae</taxon>
        <taxon>Scolytinae</taxon>
        <taxon>Dendroctonus</taxon>
    </lineage>
</organism>
<accession>U4U3U0</accession>
<name>U4U3U0_DENPD</name>
<sequence>MIGFGADNAAVMMGNKAGVKAKLMEVNPSIFVMGCTCHSLHLCASAATRKLSKSVEEFCRNAVTNRILDSWDALKLYFTNYQLEDKLRSTQKKELYLGAKAEKMLSEINVSPEELKKLKTNVLAFYVELAS</sequence>
<reference evidence="1 2" key="1">
    <citation type="journal article" date="2013" name="Genome Biol.">
        <title>Draft genome of the mountain pine beetle, Dendroctonus ponderosae Hopkins, a major forest pest.</title>
        <authorList>
            <person name="Keeling C.I."/>
            <person name="Yuen M.M."/>
            <person name="Liao N.Y."/>
            <person name="Docking T.R."/>
            <person name="Chan S.K."/>
            <person name="Taylor G.A."/>
            <person name="Palmquist D.L."/>
            <person name="Jackman S.D."/>
            <person name="Nguyen A."/>
            <person name="Li M."/>
            <person name="Henderson H."/>
            <person name="Janes J.K."/>
            <person name="Zhao Y."/>
            <person name="Pandoh P."/>
            <person name="Moore R."/>
            <person name="Sperling F.A."/>
            <person name="Huber D.P."/>
            <person name="Birol I."/>
            <person name="Jones S.J."/>
            <person name="Bohlmann J."/>
        </authorList>
    </citation>
    <scope>NUCLEOTIDE SEQUENCE</scope>
</reference>
<dbReference type="PANTHER" id="PTHR37162">
    <property type="entry name" value="HAT FAMILY DIMERISATION DOMAINCONTAINING PROTEIN-RELATED"/>
    <property type="match status" value="1"/>
</dbReference>
<gene>
    <name evidence="1" type="ORF">D910_02073</name>
</gene>
<evidence type="ECO:0000313" key="2">
    <source>
        <dbReference type="Proteomes" id="UP000030742"/>
    </source>
</evidence>
<proteinExistence type="predicted"/>